<dbReference type="CDD" id="cd01854">
    <property type="entry name" value="YjeQ_EngC"/>
    <property type="match status" value="1"/>
</dbReference>
<keyword evidence="5 10" id="KW-0547">Nucleotide-binding</keyword>
<comment type="similarity">
    <text evidence="10">Belongs to the TRAFAC class YlqF/YawG GTPase family. RsgA subfamily.</text>
</comment>
<feature type="binding site" evidence="10">
    <location>
        <begin position="164"/>
        <end position="172"/>
    </location>
    <ligand>
        <name>GTP</name>
        <dbReference type="ChEBI" id="CHEBI:37565"/>
    </ligand>
</feature>
<evidence type="ECO:0000256" key="10">
    <source>
        <dbReference type="HAMAP-Rule" id="MF_01820"/>
    </source>
</evidence>
<dbReference type="Pfam" id="PF03193">
    <property type="entry name" value="RsgA_GTPase"/>
    <property type="match status" value="1"/>
</dbReference>
<keyword evidence="1 10" id="KW-0963">Cytoplasm</keyword>
<dbReference type="GO" id="GO:0046872">
    <property type="term" value="F:metal ion binding"/>
    <property type="evidence" value="ECO:0007669"/>
    <property type="project" value="UniProtKB-KW"/>
</dbReference>
<feature type="binding site" evidence="10">
    <location>
        <position position="253"/>
    </location>
    <ligand>
        <name>Zn(2+)</name>
        <dbReference type="ChEBI" id="CHEBI:29105"/>
    </ligand>
</feature>
<dbReference type="AlphaFoldDB" id="A0A7M2RJA6"/>
<feature type="binding site" evidence="10">
    <location>
        <position position="259"/>
    </location>
    <ligand>
        <name>Zn(2+)</name>
        <dbReference type="ChEBI" id="CHEBI:29105"/>
    </ligand>
</feature>
<dbReference type="PANTHER" id="PTHR32120">
    <property type="entry name" value="SMALL RIBOSOMAL SUBUNIT BIOGENESIS GTPASE RSGA"/>
    <property type="match status" value="1"/>
</dbReference>
<dbReference type="RefSeq" id="WP_193736538.1">
    <property type="nucleotide sequence ID" value="NZ_CP063304.1"/>
</dbReference>
<keyword evidence="14" id="KW-1185">Reference proteome</keyword>
<dbReference type="GO" id="GO:0019843">
    <property type="term" value="F:rRNA binding"/>
    <property type="evidence" value="ECO:0007669"/>
    <property type="project" value="UniProtKB-KW"/>
</dbReference>
<evidence type="ECO:0000256" key="1">
    <source>
        <dbReference type="ARBA" id="ARBA00022490"/>
    </source>
</evidence>
<dbReference type="EC" id="3.6.1.-" evidence="10"/>
<feature type="binding site" evidence="10">
    <location>
        <position position="246"/>
    </location>
    <ligand>
        <name>Zn(2+)</name>
        <dbReference type="ChEBI" id="CHEBI:29105"/>
    </ligand>
</feature>
<evidence type="ECO:0000313" key="14">
    <source>
        <dbReference type="Proteomes" id="UP000593601"/>
    </source>
</evidence>
<dbReference type="InterPro" id="IPR012340">
    <property type="entry name" value="NA-bd_OB-fold"/>
</dbReference>
<evidence type="ECO:0000256" key="9">
    <source>
        <dbReference type="ARBA" id="ARBA00023134"/>
    </source>
</evidence>
<comment type="cofactor">
    <cofactor evidence="10">
        <name>Zn(2+)</name>
        <dbReference type="ChEBI" id="CHEBI:29105"/>
    </cofactor>
    <text evidence="10">Binds 1 zinc ion per subunit.</text>
</comment>
<evidence type="ECO:0000256" key="5">
    <source>
        <dbReference type="ARBA" id="ARBA00022741"/>
    </source>
</evidence>
<dbReference type="KEGG" id="bliq:INP51_04510"/>
<evidence type="ECO:0000313" key="13">
    <source>
        <dbReference type="EMBL" id="QOV20218.1"/>
    </source>
</evidence>
<name>A0A7M2RJA6_9FIRM</name>
<feature type="domain" description="CP-type G" evidence="12">
    <location>
        <begin position="64"/>
        <end position="222"/>
    </location>
</feature>
<dbReference type="InterPro" id="IPR004881">
    <property type="entry name" value="Ribosome_biogen_GTPase_RsgA"/>
</dbReference>
<keyword evidence="8 10" id="KW-0694">RNA-binding</keyword>
<dbReference type="Gene3D" id="1.10.40.50">
    <property type="entry name" value="Probable gtpase engc, domain 3"/>
    <property type="match status" value="1"/>
</dbReference>
<evidence type="ECO:0000256" key="2">
    <source>
        <dbReference type="ARBA" id="ARBA00022517"/>
    </source>
</evidence>
<keyword evidence="3 10" id="KW-0479">Metal-binding</keyword>
<feature type="binding site" evidence="10">
    <location>
        <begin position="113"/>
        <end position="116"/>
    </location>
    <ligand>
        <name>GTP</name>
        <dbReference type="ChEBI" id="CHEBI:37565"/>
    </ligand>
</feature>
<keyword evidence="6 10" id="KW-0378">Hydrolase</keyword>
<evidence type="ECO:0000259" key="11">
    <source>
        <dbReference type="PROSITE" id="PS50936"/>
    </source>
</evidence>
<dbReference type="InterPro" id="IPR030378">
    <property type="entry name" value="G_CP_dom"/>
</dbReference>
<evidence type="ECO:0000256" key="8">
    <source>
        <dbReference type="ARBA" id="ARBA00022884"/>
    </source>
</evidence>
<keyword evidence="2 10" id="KW-0690">Ribosome biogenesis</keyword>
<evidence type="ECO:0000256" key="6">
    <source>
        <dbReference type="ARBA" id="ARBA00022801"/>
    </source>
</evidence>
<dbReference type="NCBIfam" id="TIGR00157">
    <property type="entry name" value="ribosome small subunit-dependent GTPase A"/>
    <property type="match status" value="1"/>
</dbReference>
<comment type="function">
    <text evidence="10">One of several proteins that assist in the late maturation steps of the functional core of the 30S ribosomal subunit. Helps release RbfA from mature subunits. May play a role in the assembly of ribosomal proteins into the subunit. Circularly permuted GTPase that catalyzes slow GTP hydrolysis, GTPase activity is stimulated by the 30S ribosomal subunit.</text>
</comment>
<dbReference type="SUPFAM" id="SSF50249">
    <property type="entry name" value="Nucleic acid-binding proteins"/>
    <property type="match status" value="1"/>
</dbReference>
<dbReference type="PROSITE" id="PS50936">
    <property type="entry name" value="ENGC_GTPASE"/>
    <property type="match status" value="1"/>
</dbReference>
<feature type="domain" description="EngC GTPase" evidence="11">
    <location>
        <begin position="73"/>
        <end position="220"/>
    </location>
</feature>
<organism evidence="13 14">
    <name type="scientific">Blautia liquoris</name>
    <dbReference type="NCBI Taxonomy" id="2779518"/>
    <lineage>
        <taxon>Bacteria</taxon>
        <taxon>Bacillati</taxon>
        <taxon>Bacillota</taxon>
        <taxon>Clostridia</taxon>
        <taxon>Lachnospirales</taxon>
        <taxon>Lachnospiraceae</taxon>
        <taxon>Blautia</taxon>
    </lineage>
</organism>
<comment type="subunit">
    <text evidence="10">Monomer. Associates with 30S ribosomal subunit, binds 16S rRNA.</text>
</comment>
<sequence>MTGKIIKGIAGFYYVVAESGIYECKAKGIFRKEKKKPLVGDNVEIEVLDSGEMTGNIYQILPRKNELIRPAVANADQAMVIFALESPKPNIGLLDRFLLMMELQHVPAVICFNKEDLVCKDQAAELEKIYLGCGYDVLFCSAKQNEGIDEIRKKLQGKTTVVSGPSGVGKSSITNLLQKNVLMETGEISKKLKRGKNTTRHSQLILVDNDTFIMDTPGFSSLDLIDVSDEKLRFYFPEFEPYEGRCRFNGCVHVHEPGCQVKKDVSAGVLSASRYDNYVSFYNEQKEREKRRY</sequence>
<dbReference type="Gene3D" id="2.40.50.140">
    <property type="entry name" value="Nucleic acid-binding proteins"/>
    <property type="match status" value="1"/>
</dbReference>
<reference evidence="13 14" key="1">
    <citation type="submission" date="2020-10" db="EMBL/GenBank/DDBJ databases">
        <title>Blautia liquoris sp.nov., isolated from the mud in a fermentation cellar used for the production of Chinese strong-flavoured liquor.</title>
        <authorList>
            <person name="Lu L."/>
        </authorList>
    </citation>
    <scope>NUCLEOTIDE SEQUENCE [LARGE SCALE GENOMIC DNA]</scope>
    <source>
        <strain evidence="13 14">LZLJ-3</strain>
    </source>
</reference>
<dbReference type="InterPro" id="IPR010914">
    <property type="entry name" value="RsgA_GTPase_dom"/>
</dbReference>
<dbReference type="GO" id="GO:0003924">
    <property type="term" value="F:GTPase activity"/>
    <property type="evidence" value="ECO:0007669"/>
    <property type="project" value="UniProtKB-UniRule"/>
</dbReference>
<dbReference type="Proteomes" id="UP000593601">
    <property type="component" value="Chromosome"/>
</dbReference>
<dbReference type="SUPFAM" id="SSF52540">
    <property type="entry name" value="P-loop containing nucleoside triphosphate hydrolases"/>
    <property type="match status" value="1"/>
</dbReference>
<dbReference type="PANTHER" id="PTHR32120:SF11">
    <property type="entry name" value="SMALL RIBOSOMAL SUBUNIT BIOGENESIS GTPASE RSGA 1, MITOCHONDRIAL-RELATED"/>
    <property type="match status" value="1"/>
</dbReference>
<dbReference type="Pfam" id="PF16745">
    <property type="entry name" value="RsgA_N"/>
    <property type="match status" value="1"/>
</dbReference>
<comment type="subcellular location">
    <subcellularLocation>
        <location evidence="10">Cytoplasm</location>
    </subcellularLocation>
</comment>
<evidence type="ECO:0000259" key="12">
    <source>
        <dbReference type="PROSITE" id="PS51721"/>
    </source>
</evidence>
<evidence type="ECO:0000256" key="3">
    <source>
        <dbReference type="ARBA" id="ARBA00022723"/>
    </source>
</evidence>
<dbReference type="GO" id="GO:0042274">
    <property type="term" value="P:ribosomal small subunit biogenesis"/>
    <property type="evidence" value="ECO:0007669"/>
    <property type="project" value="UniProtKB-UniRule"/>
</dbReference>
<keyword evidence="7 10" id="KW-0862">Zinc</keyword>
<dbReference type="HAMAP" id="MF_01820">
    <property type="entry name" value="GTPase_RsgA"/>
    <property type="match status" value="1"/>
</dbReference>
<dbReference type="InterPro" id="IPR027417">
    <property type="entry name" value="P-loop_NTPase"/>
</dbReference>
<keyword evidence="4 10" id="KW-0699">rRNA-binding</keyword>
<accession>A0A7M2RJA6</accession>
<dbReference type="EMBL" id="CP063304">
    <property type="protein sequence ID" value="QOV20218.1"/>
    <property type="molecule type" value="Genomic_DNA"/>
</dbReference>
<feature type="binding site" evidence="10">
    <location>
        <position position="251"/>
    </location>
    <ligand>
        <name>Zn(2+)</name>
        <dbReference type="ChEBI" id="CHEBI:29105"/>
    </ligand>
</feature>
<gene>
    <name evidence="10 13" type="primary">rsgA</name>
    <name evidence="13" type="ORF">INP51_04510</name>
</gene>
<dbReference type="Gene3D" id="3.40.50.300">
    <property type="entry name" value="P-loop containing nucleotide triphosphate hydrolases"/>
    <property type="match status" value="1"/>
</dbReference>
<evidence type="ECO:0000256" key="4">
    <source>
        <dbReference type="ARBA" id="ARBA00022730"/>
    </source>
</evidence>
<dbReference type="InterPro" id="IPR031944">
    <property type="entry name" value="RsgA_N"/>
</dbReference>
<protein>
    <recommendedName>
        <fullName evidence="10">Small ribosomal subunit biogenesis GTPase RsgA</fullName>
        <ecNumber evidence="10">3.6.1.-</ecNumber>
    </recommendedName>
</protein>
<dbReference type="PROSITE" id="PS51721">
    <property type="entry name" value="G_CP"/>
    <property type="match status" value="1"/>
</dbReference>
<evidence type="ECO:0000256" key="7">
    <source>
        <dbReference type="ARBA" id="ARBA00022833"/>
    </source>
</evidence>
<dbReference type="CDD" id="cd04466">
    <property type="entry name" value="S1_YloQ_GTPase"/>
    <property type="match status" value="1"/>
</dbReference>
<dbReference type="GO" id="GO:0005525">
    <property type="term" value="F:GTP binding"/>
    <property type="evidence" value="ECO:0007669"/>
    <property type="project" value="UniProtKB-UniRule"/>
</dbReference>
<proteinExistence type="inferred from homology"/>
<keyword evidence="9 10" id="KW-0342">GTP-binding</keyword>
<dbReference type="GO" id="GO:0005737">
    <property type="term" value="C:cytoplasm"/>
    <property type="evidence" value="ECO:0007669"/>
    <property type="project" value="UniProtKB-SubCell"/>
</dbReference>